<feature type="non-terminal residue" evidence="2">
    <location>
        <position position="152"/>
    </location>
</feature>
<dbReference type="EMBL" id="MU007187">
    <property type="protein sequence ID" value="KAF2415677.1"/>
    <property type="molecule type" value="Genomic_DNA"/>
</dbReference>
<dbReference type="Gene3D" id="3.30.420.10">
    <property type="entry name" value="Ribonuclease H-like superfamily/Ribonuclease H"/>
    <property type="match status" value="1"/>
</dbReference>
<name>A0A9P4NDN8_9PEZI</name>
<feature type="non-terminal residue" evidence="2">
    <location>
        <position position="1"/>
    </location>
</feature>
<feature type="domain" description="Tc1-like transposase DDE" evidence="1">
    <location>
        <begin position="87"/>
        <end position="151"/>
    </location>
</feature>
<evidence type="ECO:0000259" key="1">
    <source>
        <dbReference type="Pfam" id="PF13358"/>
    </source>
</evidence>
<reference evidence="2" key="1">
    <citation type="journal article" date="2020" name="Stud. Mycol.">
        <title>101 Dothideomycetes genomes: a test case for predicting lifestyles and emergence of pathogens.</title>
        <authorList>
            <person name="Haridas S."/>
            <person name="Albert R."/>
            <person name="Binder M."/>
            <person name="Bloem J."/>
            <person name="Labutti K."/>
            <person name="Salamov A."/>
            <person name="Andreopoulos B."/>
            <person name="Baker S."/>
            <person name="Barry K."/>
            <person name="Bills G."/>
            <person name="Bluhm B."/>
            <person name="Cannon C."/>
            <person name="Castanera R."/>
            <person name="Culley D."/>
            <person name="Daum C."/>
            <person name="Ezra D."/>
            <person name="Gonzalez J."/>
            <person name="Henrissat B."/>
            <person name="Kuo A."/>
            <person name="Liang C."/>
            <person name="Lipzen A."/>
            <person name="Lutzoni F."/>
            <person name="Magnuson J."/>
            <person name="Mondo S."/>
            <person name="Nolan M."/>
            <person name="Ohm R."/>
            <person name="Pangilinan J."/>
            <person name="Park H.-J."/>
            <person name="Ramirez L."/>
            <person name="Alfaro M."/>
            <person name="Sun H."/>
            <person name="Tritt A."/>
            <person name="Yoshinaga Y."/>
            <person name="Zwiers L.-H."/>
            <person name="Turgeon B."/>
            <person name="Goodwin S."/>
            <person name="Spatafora J."/>
            <person name="Crous P."/>
            <person name="Grigoriev I."/>
        </authorList>
    </citation>
    <scope>NUCLEOTIDE SEQUENCE</scope>
    <source>
        <strain evidence="2">CBS 130266</strain>
    </source>
</reference>
<accession>A0A9P4NDN8</accession>
<dbReference type="InterPro" id="IPR036397">
    <property type="entry name" value="RNaseH_sf"/>
</dbReference>
<organism evidence="2 3">
    <name type="scientific">Tothia fuscella</name>
    <dbReference type="NCBI Taxonomy" id="1048955"/>
    <lineage>
        <taxon>Eukaryota</taxon>
        <taxon>Fungi</taxon>
        <taxon>Dikarya</taxon>
        <taxon>Ascomycota</taxon>
        <taxon>Pezizomycotina</taxon>
        <taxon>Dothideomycetes</taxon>
        <taxon>Pleosporomycetidae</taxon>
        <taxon>Venturiales</taxon>
        <taxon>Cylindrosympodiaceae</taxon>
        <taxon>Tothia</taxon>
    </lineage>
</organism>
<gene>
    <name evidence="2" type="ORF">EJ08DRAFT_576355</name>
</gene>
<evidence type="ECO:0000313" key="2">
    <source>
        <dbReference type="EMBL" id="KAF2415677.1"/>
    </source>
</evidence>
<dbReference type="Proteomes" id="UP000800235">
    <property type="component" value="Unassembled WGS sequence"/>
</dbReference>
<dbReference type="OrthoDB" id="5410741at2759"/>
<comment type="caution">
    <text evidence="2">The sequence shown here is derived from an EMBL/GenBank/DDBJ whole genome shotgun (WGS) entry which is preliminary data.</text>
</comment>
<sequence>IHCTAGISYYYKGALIFYKDPKEPAQKVYKPNRLRKSKVQSQEEYQKVVDDWVKEQSAGIELVLKGNAMTQAFYAEKILPQHIKEIQALEAHYGHRFRLQEDRDPSHGNRSSNNPCAKLKTAAGLLILVHPPQSPDLNPIESCWQIIKQRLK</sequence>
<protein>
    <recommendedName>
        <fullName evidence="1">Tc1-like transposase DDE domain-containing protein</fullName>
    </recommendedName>
</protein>
<dbReference type="AlphaFoldDB" id="A0A9P4NDN8"/>
<dbReference type="GO" id="GO:0003676">
    <property type="term" value="F:nucleic acid binding"/>
    <property type="evidence" value="ECO:0007669"/>
    <property type="project" value="InterPro"/>
</dbReference>
<dbReference type="InterPro" id="IPR038717">
    <property type="entry name" value="Tc1-like_DDE_dom"/>
</dbReference>
<evidence type="ECO:0000313" key="3">
    <source>
        <dbReference type="Proteomes" id="UP000800235"/>
    </source>
</evidence>
<keyword evidence="3" id="KW-1185">Reference proteome</keyword>
<proteinExistence type="predicted"/>
<dbReference type="Pfam" id="PF13358">
    <property type="entry name" value="DDE_3"/>
    <property type="match status" value="1"/>
</dbReference>